<organism evidence="2 3">
    <name type="scientific">Erysipelothrix piscisicarius</name>
    <dbReference type="NCBI Taxonomy" id="2485784"/>
    <lineage>
        <taxon>Bacteria</taxon>
        <taxon>Bacillati</taxon>
        <taxon>Bacillota</taxon>
        <taxon>Erysipelotrichia</taxon>
        <taxon>Erysipelotrichales</taxon>
        <taxon>Erysipelotrichaceae</taxon>
        <taxon>Erysipelothrix</taxon>
    </lineage>
</organism>
<keyword evidence="1" id="KW-1133">Transmembrane helix</keyword>
<keyword evidence="1" id="KW-0472">Membrane</keyword>
<name>A0A3S8RLD4_9FIRM</name>
<dbReference type="EMBL" id="CP034234">
    <property type="protein sequence ID" value="AZK43754.1"/>
    <property type="molecule type" value="Genomic_DNA"/>
</dbReference>
<protein>
    <submittedName>
        <fullName evidence="2">DUF1146 domain-containing protein</fullName>
    </submittedName>
</protein>
<keyword evidence="1" id="KW-0812">Transmembrane</keyword>
<dbReference type="Proteomes" id="UP000278804">
    <property type="component" value="Chromosome"/>
</dbReference>
<dbReference type="Pfam" id="PF06612">
    <property type="entry name" value="DUF1146"/>
    <property type="match status" value="1"/>
</dbReference>
<feature type="transmembrane region" description="Helical" evidence="1">
    <location>
        <begin position="7"/>
        <end position="27"/>
    </location>
</feature>
<keyword evidence="3" id="KW-1185">Reference proteome</keyword>
<gene>
    <name evidence="2" type="ORF">EEI45_02165</name>
</gene>
<proteinExistence type="predicted"/>
<evidence type="ECO:0000313" key="3">
    <source>
        <dbReference type="Proteomes" id="UP000278804"/>
    </source>
</evidence>
<accession>A0A3S8RLD4</accession>
<dbReference type="AlphaFoldDB" id="A0A3S8RLD4"/>
<dbReference type="KEGG" id="eri:EEI45_02165"/>
<evidence type="ECO:0000313" key="2">
    <source>
        <dbReference type="EMBL" id="AZK43754.1"/>
    </source>
</evidence>
<dbReference type="RefSeq" id="WP_018580299.1">
    <property type="nucleotide sequence ID" value="NZ_CP034234.1"/>
</dbReference>
<dbReference type="InterPro" id="IPR009526">
    <property type="entry name" value="DUF1146"/>
</dbReference>
<evidence type="ECO:0000256" key="1">
    <source>
        <dbReference type="SAM" id="Phobius"/>
    </source>
</evidence>
<sequence>MHDIQRIVLYFVCFLASAYALSGIDFHKVMRKGSETRIQLLYIFLSLGLGYVVAQFLMGLSFAYFM</sequence>
<feature type="transmembrane region" description="Helical" evidence="1">
    <location>
        <begin position="39"/>
        <end position="65"/>
    </location>
</feature>
<reference evidence="2 3" key="1">
    <citation type="journal article" date="2020" name="Int. J. Syst. Evol. Microbiol.">
        <title>Description of Erysipelothrix piscisicarius sp. nov., an emergent fish pathogen, and assessment of virulence using a tiger barb (Puntigrus tetrazona) infection model.</title>
        <authorList>
            <person name="Pomaranski E.K."/>
            <person name="Griffin M.J."/>
            <person name="Camus A.C."/>
            <person name="Armwood A.R."/>
            <person name="Shelley J."/>
            <person name="Waldbieser G.C."/>
            <person name="LaFrentz B.R."/>
            <person name="Garcia J.C."/>
            <person name="Yanong R."/>
            <person name="Soto E."/>
        </authorList>
    </citation>
    <scope>NUCLEOTIDE SEQUENCE [LARGE SCALE GENOMIC DNA]</scope>
    <source>
        <strain evidence="2 3">15TAL0474</strain>
    </source>
</reference>